<proteinExistence type="predicted"/>
<organism evidence="1 2">
    <name type="scientific">Steinernema glaseri</name>
    <dbReference type="NCBI Taxonomy" id="37863"/>
    <lineage>
        <taxon>Eukaryota</taxon>
        <taxon>Metazoa</taxon>
        <taxon>Ecdysozoa</taxon>
        <taxon>Nematoda</taxon>
        <taxon>Chromadorea</taxon>
        <taxon>Rhabditida</taxon>
        <taxon>Tylenchina</taxon>
        <taxon>Panagrolaimomorpha</taxon>
        <taxon>Strongyloidoidea</taxon>
        <taxon>Steinernematidae</taxon>
        <taxon>Steinernema</taxon>
    </lineage>
</organism>
<sequence>MFAGKTSPLIKQGIWSLTRMVFGEKVGIWDEMMNMRVSSQTGRVSLSLPSPNWNWRPENGWIVPELLKILSQCQISNLFRRPRSLSLAAGVGIYRFLPRGVPFWVRDRFAFYDGVKCGHPSVNAVCLQVIISHNAVKNRIAPLLFECPVLGERSH</sequence>
<evidence type="ECO:0000313" key="2">
    <source>
        <dbReference type="WBParaSite" id="L893_g24543.t1"/>
    </source>
</evidence>
<protein>
    <submittedName>
        <fullName evidence="2">Uncharacterized protein</fullName>
    </submittedName>
</protein>
<dbReference type="AlphaFoldDB" id="A0A1I7ZB04"/>
<accession>A0A1I7ZB04</accession>
<reference evidence="2" key="1">
    <citation type="submission" date="2016-11" db="UniProtKB">
        <authorList>
            <consortium name="WormBaseParasite"/>
        </authorList>
    </citation>
    <scope>IDENTIFICATION</scope>
</reference>
<dbReference type="Proteomes" id="UP000095287">
    <property type="component" value="Unplaced"/>
</dbReference>
<name>A0A1I7ZB04_9BILA</name>
<evidence type="ECO:0000313" key="1">
    <source>
        <dbReference type="Proteomes" id="UP000095287"/>
    </source>
</evidence>
<keyword evidence="1" id="KW-1185">Reference proteome</keyword>
<dbReference type="WBParaSite" id="L893_g24543.t1">
    <property type="protein sequence ID" value="L893_g24543.t1"/>
    <property type="gene ID" value="L893_g24543"/>
</dbReference>